<dbReference type="GO" id="GO:0016540">
    <property type="term" value="P:protein autoprocessing"/>
    <property type="evidence" value="ECO:0007669"/>
    <property type="project" value="InterPro"/>
</dbReference>
<dbReference type="InterPro" id="IPR003587">
    <property type="entry name" value="Hint_dom_N"/>
</dbReference>
<accession>A0A915I3L0</accession>
<dbReference type="Gene3D" id="2.170.16.10">
    <property type="entry name" value="Hedgehog/Intein (Hint) domain"/>
    <property type="match status" value="1"/>
</dbReference>
<reference evidence="3" key="1">
    <citation type="submission" date="2022-11" db="UniProtKB">
        <authorList>
            <consortium name="WormBaseParasite"/>
        </authorList>
    </citation>
    <scope>IDENTIFICATION</scope>
</reference>
<proteinExistence type="predicted"/>
<dbReference type="InterPro" id="IPR001767">
    <property type="entry name" value="Hedgehog_Hint"/>
</dbReference>
<feature type="domain" description="Hint" evidence="1">
    <location>
        <begin position="19"/>
        <end position="129"/>
    </location>
</feature>
<name>A0A915I3L0_ROMCU</name>
<evidence type="ECO:0000313" key="3">
    <source>
        <dbReference type="WBParaSite" id="nRc.2.0.1.t08420-RA"/>
    </source>
</evidence>
<protein>
    <submittedName>
        <fullName evidence="3">Hint domain-containing protein</fullName>
    </submittedName>
</protein>
<dbReference type="AlphaFoldDB" id="A0A915I3L0"/>
<sequence length="193" mass="22421">MKESPTKDENTSSQTLPSGGCFAGADKIIFLNHGSKKFSDISNTVDGESLLSFSFASYNKSRTQIFSKLKSWIHFDSKVRISFLFIQLEDSHFLHITPDHLIYKSGYNDVMNLTRAANVRVGDHLYVRYGDSLRKRESKSTLWQSEHIFYTKCMKSVCRKMKDVHQNLCLCKENQRKTYPEQHQLLKRKRQNG</sequence>
<evidence type="ECO:0000313" key="2">
    <source>
        <dbReference type="Proteomes" id="UP000887565"/>
    </source>
</evidence>
<dbReference type="WBParaSite" id="nRc.2.0.1.t08420-RA">
    <property type="protein sequence ID" value="nRc.2.0.1.t08420-RA"/>
    <property type="gene ID" value="nRc.2.0.1.g08420"/>
</dbReference>
<evidence type="ECO:0000259" key="1">
    <source>
        <dbReference type="SMART" id="SM00306"/>
    </source>
</evidence>
<dbReference type="InterPro" id="IPR036844">
    <property type="entry name" value="Hint_dom_sf"/>
</dbReference>
<keyword evidence="2" id="KW-1185">Reference proteome</keyword>
<dbReference type="SMART" id="SM00306">
    <property type="entry name" value="HintN"/>
    <property type="match status" value="1"/>
</dbReference>
<dbReference type="CDD" id="cd00081">
    <property type="entry name" value="Hint"/>
    <property type="match status" value="1"/>
</dbReference>
<dbReference type="SUPFAM" id="SSF51294">
    <property type="entry name" value="Hedgehog/intein (Hint) domain"/>
    <property type="match status" value="1"/>
</dbReference>
<organism evidence="2 3">
    <name type="scientific">Romanomermis culicivorax</name>
    <name type="common">Nematode worm</name>
    <dbReference type="NCBI Taxonomy" id="13658"/>
    <lineage>
        <taxon>Eukaryota</taxon>
        <taxon>Metazoa</taxon>
        <taxon>Ecdysozoa</taxon>
        <taxon>Nematoda</taxon>
        <taxon>Enoplea</taxon>
        <taxon>Dorylaimia</taxon>
        <taxon>Mermithida</taxon>
        <taxon>Mermithoidea</taxon>
        <taxon>Mermithidae</taxon>
        <taxon>Romanomermis</taxon>
    </lineage>
</organism>
<dbReference type="Pfam" id="PF01079">
    <property type="entry name" value="Hint"/>
    <property type="match status" value="1"/>
</dbReference>
<dbReference type="Proteomes" id="UP000887565">
    <property type="component" value="Unplaced"/>
</dbReference>